<dbReference type="PANTHER" id="PTHR15260:SF1">
    <property type="entry name" value="SARCOSPAN"/>
    <property type="match status" value="1"/>
</dbReference>
<keyword evidence="2 6" id="KW-0812">Transmembrane</keyword>
<dbReference type="GO" id="GO:0042383">
    <property type="term" value="C:sarcolemma"/>
    <property type="evidence" value="ECO:0007669"/>
    <property type="project" value="TreeGrafter"/>
</dbReference>
<evidence type="ECO:0000313" key="8">
    <source>
        <dbReference type="Proteomes" id="UP000694557"/>
    </source>
</evidence>
<comment type="subcellular location">
    <subcellularLocation>
        <location evidence="1">Membrane</location>
        <topology evidence="1">Multi-pass membrane protein</topology>
    </subcellularLocation>
</comment>
<dbReference type="InterPro" id="IPR007237">
    <property type="entry name" value="CD20-like"/>
</dbReference>
<reference evidence="7" key="1">
    <citation type="submission" date="2025-08" db="UniProtKB">
        <authorList>
            <consortium name="Ensembl"/>
        </authorList>
    </citation>
    <scope>IDENTIFICATION</scope>
</reference>
<gene>
    <name evidence="7" type="primary">SSPN</name>
</gene>
<organism evidence="7 8">
    <name type="scientific">Oncorhynchus kisutch</name>
    <name type="common">Coho salmon</name>
    <name type="synonym">Salmo kisutch</name>
    <dbReference type="NCBI Taxonomy" id="8019"/>
    <lineage>
        <taxon>Eukaryota</taxon>
        <taxon>Metazoa</taxon>
        <taxon>Chordata</taxon>
        <taxon>Craniata</taxon>
        <taxon>Vertebrata</taxon>
        <taxon>Euteleostomi</taxon>
        <taxon>Actinopterygii</taxon>
        <taxon>Neopterygii</taxon>
        <taxon>Teleostei</taxon>
        <taxon>Protacanthopterygii</taxon>
        <taxon>Salmoniformes</taxon>
        <taxon>Salmonidae</taxon>
        <taxon>Salmoninae</taxon>
        <taxon>Oncorhynchus</taxon>
    </lineage>
</organism>
<evidence type="ECO:0000313" key="7">
    <source>
        <dbReference type="Ensembl" id="ENSOKIP00005099186.1"/>
    </source>
</evidence>
<dbReference type="Pfam" id="PF04103">
    <property type="entry name" value="CD20"/>
    <property type="match status" value="1"/>
</dbReference>
<feature type="transmembrane region" description="Helical" evidence="6">
    <location>
        <begin position="78"/>
        <end position="100"/>
    </location>
</feature>
<feature type="transmembrane region" description="Helical" evidence="6">
    <location>
        <begin position="43"/>
        <end position="66"/>
    </location>
</feature>
<dbReference type="GeneTree" id="ENSGT00390000007747"/>
<dbReference type="GO" id="GO:0016010">
    <property type="term" value="C:dystrophin-associated glycoprotein complex"/>
    <property type="evidence" value="ECO:0007669"/>
    <property type="project" value="InterPro"/>
</dbReference>
<sequence length="202" mass="22390">MGEGIRRKREEHPPSEEKKEVKAEDGGPAPENSHKCCGCHFPLLIALLQLLLSVAITAVAFPMVTISPSLLARETPDLAGILLCVASLLGFLLYSITYLSDESTSMQLIAKLLYFILCAMGLVLSSLVMAFFGHHYAQTNGFSCLEVDDCVCTLNPHDPIPRTFPYAEVSNLCALGAFVMWKHHYQVFFVELQMGSPSFQYW</sequence>
<keyword evidence="4 6" id="KW-0472">Membrane</keyword>
<dbReference type="AlphaFoldDB" id="A0A8C7K6G2"/>
<keyword evidence="8" id="KW-1185">Reference proteome</keyword>
<protein>
    <submittedName>
        <fullName evidence="7">Sarcospan (Kras oncogene-associated gene)</fullName>
    </submittedName>
</protein>
<dbReference type="Ensembl" id="ENSOKIT00005106313.1">
    <property type="protein sequence ID" value="ENSOKIP00005099186.1"/>
    <property type="gene ID" value="ENSOKIG00005043695.1"/>
</dbReference>
<dbReference type="PANTHER" id="PTHR15260">
    <property type="entry name" value="SARCOSPAN"/>
    <property type="match status" value="1"/>
</dbReference>
<accession>A0A8C7K6G2</accession>
<reference evidence="7" key="2">
    <citation type="submission" date="2025-09" db="UniProtKB">
        <authorList>
            <consortium name="Ensembl"/>
        </authorList>
    </citation>
    <scope>IDENTIFICATION</scope>
</reference>
<feature type="transmembrane region" description="Helical" evidence="6">
    <location>
        <begin position="112"/>
        <end position="133"/>
    </location>
</feature>
<feature type="compositionally biased region" description="Basic and acidic residues" evidence="5">
    <location>
        <begin position="1"/>
        <end position="25"/>
    </location>
</feature>
<evidence type="ECO:0000256" key="3">
    <source>
        <dbReference type="ARBA" id="ARBA00022989"/>
    </source>
</evidence>
<name>A0A8C7K6G2_ONCKI</name>
<dbReference type="Proteomes" id="UP000694557">
    <property type="component" value="Unassembled WGS sequence"/>
</dbReference>
<evidence type="ECO:0000256" key="6">
    <source>
        <dbReference type="SAM" id="Phobius"/>
    </source>
</evidence>
<evidence type="ECO:0000256" key="2">
    <source>
        <dbReference type="ARBA" id="ARBA00022692"/>
    </source>
</evidence>
<keyword evidence="3 6" id="KW-1133">Transmembrane helix</keyword>
<evidence type="ECO:0000256" key="1">
    <source>
        <dbReference type="ARBA" id="ARBA00004141"/>
    </source>
</evidence>
<feature type="region of interest" description="Disordered" evidence="5">
    <location>
        <begin position="1"/>
        <end position="29"/>
    </location>
</feature>
<evidence type="ECO:0000256" key="4">
    <source>
        <dbReference type="ARBA" id="ARBA00023136"/>
    </source>
</evidence>
<dbReference type="InterPro" id="IPR030429">
    <property type="entry name" value="Sarcospan"/>
</dbReference>
<evidence type="ECO:0000256" key="5">
    <source>
        <dbReference type="SAM" id="MobiDB-lite"/>
    </source>
</evidence>
<proteinExistence type="predicted"/>